<dbReference type="Gene3D" id="2.30.180.10">
    <property type="entry name" value="FAS1 domain"/>
    <property type="match status" value="2"/>
</dbReference>
<sequence length="404" mass="42349">MKAKHAALVAFLAVGSYALNLSETISDIPQLSNMSVYISQNSSLQSMFDTPDNITILAPDNAAFGNLVRVEPNGSVPLGNMSLISGILQYHIFKGAYKANDFTSKSKFISSFLNDTTFTNVTTGQVVRAVQENNTVHCISGLNDDAQFVNQSRTFDHGILHIINQVLTLPQTVTYTALLANLGSFVGAINKGNNIDTVNLPKDATVFIPNNEGFRRVGSIFSNMSSDDIARIMSYHVVKDKIVYSVDMTNQSLSTEAGEDLHLSVINGSAFVNSAKIVSTDLLVNNGVAHVISDVLNPDNTTAKPEPKANEQPVAFGGASSVTTDPLTSGISSPTSTISLEPATPIGAITTTTSPTTTSSSTTSSSTTSTTSPTTSPTRGAAPIETANVGVAAILGIGAAIINV</sequence>
<protein>
    <recommendedName>
        <fullName evidence="3">FAS1 domain-containing protein</fullName>
    </recommendedName>
</protein>
<keyword evidence="2" id="KW-0732">Signal</keyword>
<gene>
    <name evidence="4" type="ORF">UREG_04534</name>
</gene>
<dbReference type="Pfam" id="PF02469">
    <property type="entry name" value="Fasciclin"/>
    <property type="match status" value="2"/>
</dbReference>
<feature type="chain" id="PRO_5002937839" description="FAS1 domain-containing protein" evidence="2">
    <location>
        <begin position="19"/>
        <end position="404"/>
    </location>
</feature>
<name>C4JPF2_UNCRE</name>
<dbReference type="PROSITE" id="PS50213">
    <property type="entry name" value="FAS1"/>
    <property type="match status" value="2"/>
</dbReference>
<dbReference type="SMART" id="SM00554">
    <property type="entry name" value="FAS1"/>
    <property type="match status" value="2"/>
</dbReference>
<keyword evidence="5" id="KW-1185">Reference proteome</keyword>
<dbReference type="EMBL" id="CH476616">
    <property type="protein sequence ID" value="EEP79688.1"/>
    <property type="molecule type" value="Genomic_DNA"/>
</dbReference>
<dbReference type="InterPro" id="IPR050904">
    <property type="entry name" value="Adhesion/Biosynth-related"/>
</dbReference>
<organism evidence="4 5">
    <name type="scientific">Uncinocarpus reesii (strain UAMH 1704)</name>
    <dbReference type="NCBI Taxonomy" id="336963"/>
    <lineage>
        <taxon>Eukaryota</taxon>
        <taxon>Fungi</taxon>
        <taxon>Dikarya</taxon>
        <taxon>Ascomycota</taxon>
        <taxon>Pezizomycotina</taxon>
        <taxon>Eurotiomycetes</taxon>
        <taxon>Eurotiomycetidae</taxon>
        <taxon>Onygenales</taxon>
        <taxon>Onygenaceae</taxon>
        <taxon>Uncinocarpus</taxon>
    </lineage>
</organism>
<feature type="compositionally biased region" description="Low complexity" evidence="1">
    <location>
        <begin position="326"/>
        <end position="340"/>
    </location>
</feature>
<dbReference type="KEGG" id="ure:UREG_04534"/>
<dbReference type="GeneID" id="8442400"/>
<feature type="domain" description="FAS1" evidence="3">
    <location>
        <begin position="169"/>
        <end position="296"/>
    </location>
</feature>
<dbReference type="PANTHER" id="PTHR10900:SF77">
    <property type="entry name" value="FI19380P1"/>
    <property type="match status" value="1"/>
</dbReference>
<evidence type="ECO:0000313" key="5">
    <source>
        <dbReference type="Proteomes" id="UP000002058"/>
    </source>
</evidence>
<dbReference type="HOGENOM" id="CLU_031281_2_3_1"/>
<dbReference type="OMA" id="RGIFSYQ"/>
<dbReference type="GO" id="GO:0000329">
    <property type="term" value="C:fungal-type vacuole membrane"/>
    <property type="evidence" value="ECO:0007669"/>
    <property type="project" value="TreeGrafter"/>
</dbReference>
<feature type="domain" description="FAS1" evidence="3">
    <location>
        <begin position="18"/>
        <end position="167"/>
    </location>
</feature>
<evidence type="ECO:0000259" key="3">
    <source>
        <dbReference type="PROSITE" id="PS50213"/>
    </source>
</evidence>
<dbReference type="OrthoDB" id="286301at2759"/>
<evidence type="ECO:0000256" key="2">
    <source>
        <dbReference type="SAM" id="SignalP"/>
    </source>
</evidence>
<feature type="signal peptide" evidence="2">
    <location>
        <begin position="1"/>
        <end position="18"/>
    </location>
</feature>
<accession>C4JPF2</accession>
<dbReference type="AlphaFoldDB" id="C4JPF2"/>
<evidence type="ECO:0000256" key="1">
    <source>
        <dbReference type="SAM" id="MobiDB-lite"/>
    </source>
</evidence>
<dbReference type="PANTHER" id="PTHR10900">
    <property type="entry name" value="PERIOSTIN-RELATED"/>
    <property type="match status" value="1"/>
</dbReference>
<dbReference type="RefSeq" id="XP_002545017.1">
    <property type="nucleotide sequence ID" value="XM_002544971.1"/>
</dbReference>
<feature type="region of interest" description="Disordered" evidence="1">
    <location>
        <begin position="297"/>
        <end position="382"/>
    </location>
</feature>
<dbReference type="GO" id="GO:0016236">
    <property type="term" value="P:macroautophagy"/>
    <property type="evidence" value="ECO:0007669"/>
    <property type="project" value="TreeGrafter"/>
</dbReference>
<feature type="compositionally biased region" description="Low complexity" evidence="1">
    <location>
        <begin position="350"/>
        <end position="378"/>
    </location>
</feature>
<dbReference type="InterPro" id="IPR000782">
    <property type="entry name" value="FAS1_domain"/>
</dbReference>
<proteinExistence type="predicted"/>
<reference evidence="5" key="1">
    <citation type="journal article" date="2009" name="Genome Res.">
        <title>Comparative genomic analyses of the human fungal pathogens Coccidioides and their relatives.</title>
        <authorList>
            <person name="Sharpton T.J."/>
            <person name="Stajich J.E."/>
            <person name="Rounsley S.D."/>
            <person name="Gardner M.J."/>
            <person name="Wortman J.R."/>
            <person name="Jordar V.S."/>
            <person name="Maiti R."/>
            <person name="Kodira C.D."/>
            <person name="Neafsey D.E."/>
            <person name="Zeng Q."/>
            <person name="Hung C.-Y."/>
            <person name="McMahan C."/>
            <person name="Muszewska A."/>
            <person name="Grynberg M."/>
            <person name="Mandel M.A."/>
            <person name="Kellner E.M."/>
            <person name="Barker B.M."/>
            <person name="Galgiani J.N."/>
            <person name="Orbach M.J."/>
            <person name="Kirkland T.N."/>
            <person name="Cole G.T."/>
            <person name="Henn M.R."/>
            <person name="Birren B.W."/>
            <person name="Taylor J.W."/>
        </authorList>
    </citation>
    <scope>NUCLEOTIDE SEQUENCE [LARGE SCALE GENOMIC DNA]</scope>
    <source>
        <strain evidence="5">UAMH 1704</strain>
    </source>
</reference>
<dbReference type="eggNOG" id="KOG1218">
    <property type="taxonomic scope" value="Eukaryota"/>
</dbReference>
<evidence type="ECO:0000313" key="4">
    <source>
        <dbReference type="EMBL" id="EEP79688.1"/>
    </source>
</evidence>
<dbReference type="STRING" id="336963.C4JPF2"/>
<dbReference type="InParanoid" id="C4JPF2"/>
<dbReference type="SUPFAM" id="SSF82153">
    <property type="entry name" value="FAS1 domain"/>
    <property type="match status" value="2"/>
</dbReference>
<dbReference type="InterPro" id="IPR036378">
    <property type="entry name" value="FAS1_dom_sf"/>
</dbReference>
<dbReference type="VEuPathDB" id="FungiDB:UREG_04534"/>
<dbReference type="Proteomes" id="UP000002058">
    <property type="component" value="Unassembled WGS sequence"/>
</dbReference>